<evidence type="ECO:0000256" key="4">
    <source>
        <dbReference type="ARBA" id="ARBA00022536"/>
    </source>
</evidence>
<evidence type="ECO:0000256" key="2">
    <source>
        <dbReference type="ARBA" id="ARBA00022475"/>
    </source>
</evidence>
<feature type="chain" id="PRO_5032267163" description="Receptor-like serine/threonine-protein kinase" evidence="17">
    <location>
        <begin position="23"/>
        <end position="824"/>
    </location>
</feature>
<dbReference type="EnsemblPlants" id="Zm00001eb069460_T004">
    <property type="protein sequence ID" value="Zm00001eb069460_P004"/>
    <property type="gene ID" value="Zm00001eb069460"/>
</dbReference>
<dbReference type="PANTHER" id="PTHR27002:SF1045">
    <property type="entry name" value="RECEPTOR-LIKE SERINE_THREONINE-PROTEIN KINASE"/>
    <property type="match status" value="1"/>
</dbReference>
<dbReference type="Proteomes" id="UP000007305">
    <property type="component" value="Chromosome 2"/>
</dbReference>
<feature type="signal peptide" evidence="17">
    <location>
        <begin position="1"/>
        <end position="22"/>
    </location>
</feature>
<evidence type="ECO:0000256" key="11">
    <source>
        <dbReference type="ARBA" id="ARBA00023170"/>
    </source>
</evidence>
<dbReference type="InterPro" id="IPR017441">
    <property type="entry name" value="Protein_kinase_ATP_BS"/>
</dbReference>
<sequence length="824" mass="90768">MDMTSLTISILLLLLMIRVCKSDDQLASARPLSPGDLLISKGGVFALGFFSPSGSNTSTSLYVAIWFHGIPERSRTVVWVANRDSPATTSSSPTLAISNSFDLVLSDSQGRTLWRTQNAAAAAVHDSGTPLAVLLDTGNLQLQLPNGTVIWQSFDHPTDTILPGMRFLMIHGARPAARLVSWRGPADPSTGAFSFGLDPVSNLQLMVWHGAEPYCRISVWNGVSVSGGMYTGSPSSIVYQTIVNTGDEFYLTYTVSDGSPYFRIMLDHTGTMKLLSWDTNSSSWTLISERPTGGYGLYGSCGPNAYCDFTGAAPACQCLEGFEPVAADLNSSEGCRRTEPLQCSKASHFVALPGMRVPDKFVLLRNRSFEQCAAECSKNCSCTAYAYANLSSSGAMEDQSRCLVWTGELVDTWKSINYGEKLYLRLASPVKTKSNIVKIVVPVVACLLLPTCIALVFLCKFKAGKWQKKGIQKKVMLGYLSTSNRLGDKNDEFPFVSFNDIVAATDNFSDCNMLGRGGFGKVYKGILEDGKEVAVKRLSQGSGQGIDEFRNEVVLLVKLQHRNLVRLLGCCIHEEEKLLIYEYLPNKSLDAFLFDTSRTRVLDWPTRFNIIKGIARGILYLHQDSRLTIIHRDLKASNILLDTEMSPKISDFGMARIFGGNQQLANTTRVVGTYGYMSPEYVTSGAFSVKSDTYSFGVLLLEIVSGLKIISTQFIMDFPNLIAYTWKLWEEGNATKLVDSLVAESCPLHEAFRCIHVGLLCVQDNPNARPLMSTVVFMLENETTLLPAPKEPVYFSPRNNETEETRRNIEGFLNMSCITTLEGR</sequence>
<dbReference type="GO" id="GO:0005524">
    <property type="term" value="F:ATP binding"/>
    <property type="evidence" value="ECO:0007669"/>
    <property type="project" value="UniProtKB-UniRule"/>
</dbReference>
<evidence type="ECO:0000256" key="3">
    <source>
        <dbReference type="ARBA" id="ARBA00022527"/>
    </source>
</evidence>
<keyword evidence="10" id="KW-1015">Disulfide bond</keyword>
<keyword evidence="11" id="KW-0675">Receptor</keyword>
<name>A0A804M9V3_MAIZE</name>
<dbReference type="Gene3D" id="1.10.510.10">
    <property type="entry name" value="Transferase(Phosphotransferase) domain 1"/>
    <property type="match status" value="1"/>
</dbReference>
<dbReference type="PROSITE" id="PS50927">
    <property type="entry name" value="BULB_LECTIN"/>
    <property type="match status" value="1"/>
</dbReference>
<evidence type="ECO:0000313" key="22">
    <source>
        <dbReference type="Proteomes" id="UP000007305"/>
    </source>
</evidence>
<keyword evidence="12" id="KW-0325">Glycoprotein</keyword>
<comment type="subcellular location">
    <subcellularLocation>
        <location evidence="1">Cell membrane</location>
        <topology evidence="1">Single-pass type I membrane protein</topology>
    </subcellularLocation>
</comment>
<evidence type="ECO:0000256" key="15">
    <source>
        <dbReference type="PIRNR" id="PIRNR000641"/>
    </source>
</evidence>
<keyword evidence="6 17" id="KW-0732">Signal</keyword>
<dbReference type="Pfam" id="PF07714">
    <property type="entry name" value="PK_Tyr_Ser-Thr"/>
    <property type="match status" value="1"/>
</dbReference>
<keyword evidence="4" id="KW-0245">EGF-like domain</keyword>
<dbReference type="PROSITE" id="PS00108">
    <property type="entry name" value="PROTEIN_KINASE_ST"/>
    <property type="match status" value="1"/>
</dbReference>
<dbReference type="PROSITE" id="PS50011">
    <property type="entry name" value="PROTEIN_KINASE_DOM"/>
    <property type="match status" value="1"/>
</dbReference>
<dbReference type="SMART" id="SM00473">
    <property type="entry name" value="PAN_AP"/>
    <property type="match status" value="1"/>
</dbReference>
<dbReference type="PANTHER" id="PTHR27002">
    <property type="entry name" value="RECEPTOR-LIKE SERINE/THREONINE-PROTEIN KINASE SD1-8"/>
    <property type="match status" value="1"/>
</dbReference>
<evidence type="ECO:0000256" key="5">
    <source>
        <dbReference type="ARBA" id="ARBA00022679"/>
    </source>
</evidence>
<evidence type="ECO:0000256" key="16">
    <source>
        <dbReference type="PROSITE-ProRule" id="PRU10141"/>
    </source>
</evidence>
<evidence type="ECO:0000256" key="17">
    <source>
        <dbReference type="SAM" id="SignalP"/>
    </source>
</evidence>
<dbReference type="InterPro" id="IPR000719">
    <property type="entry name" value="Prot_kinase_dom"/>
</dbReference>
<gene>
    <name evidence="21" type="primary">LOC103645886</name>
</gene>
<dbReference type="FunFam" id="3.30.200.20:FF:000402">
    <property type="entry name" value="Serine/threonine-protein kinase"/>
    <property type="match status" value="1"/>
</dbReference>
<dbReference type="SUPFAM" id="SSF56112">
    <property type="entry name" value="Protein kinase-like (PK-like)"/>
    <property type="match status" value="1"/>
</dbReference>
<dbReference type="FunFam" id="2.90.10.10:FF:000014">
    <property type="entry name" value="Serine/threonine-protein kinase"/>
    <property type="match status" value="1"/>
</dbReference>
<keyword evidence="2" id="KW-0472">Membrane</keyword>
<comment type="similarity">
    <text evidence="15">Belongs to the protein kinase superfamily. Ser/Thr protein kinase family.</text>
</comment>
<keyword evidence="9 15" id="KW-0067">ATP-binding</keyword>
<dbReference type="AlphaFoldDB" id="A0A804M9V3"/>
<evidence type="ECO:0000256" key="6">
    <source>
        <dbReference type="ARBA" id="ARBA00022729"/>
    </source>
</evidence>
<dbReference type="PROSITE" id="PS50948">
    <property type="entry name" value="PAN"/>
    <property type="match status" value="1"/>
</dbReference>
<evidence type="ECO:0000256" key="7">
    <source>
        <dbReference type="ARBA" id="ARBA00022741"/>
    </source>
</evidence>
<evidence type="ECO:0000256" key="8">
    <source>
        <dbReference type="ARBA" id="ARBA00022777"/>
    </source>
</evidence>
<dbReference type="PIRSF" id="PIRSF000641">
    <property type="entry name" value="SRK"/>
    <property type="match status" value="1"/>
</dbReference>
<evidence type="ECO:0000259" key="18">
    <source>
        <dbReference type="PROSITE" id="PS50011"/>
    </source>
</evidence>
<keyword evidence="2" id="KW-1003">Cell membrane</keyword>
<dbReference type="InParanoid" id="A0A804M9V3"/>
<keyword evidence="8 15" id="KW-0418">Kinase</keyword>
<evidence type="ECO:0000259" key="19">
    <source>
        <dbReference type="PROSITE" id="PS50927"/>
    </source>
</evidence>
<dbReference type="InterPro" id="IPR000858">
    <property type="entry name" value="S_locus_glycoprot_dom"/>
</dbReference>
<keyword evidence="3 15" id="KW-0723">Serine/threonine-protein kinase</keyword>
<keyword evidence="7 15" id="KW-0547">Nucleotide-binding</keyword>
<dbReference type="RefSeq" id="XP_023157357.2">
    <property type="nucleotide sequence ID" value="XM_023301589.2"/>
</dbReference>
<dbReference type="GO" id="GO:0051707">
    <property type="term" value="P:response to other organism"/>
    <property type="evidence" value="ECO:0007669"/>
    <property type="project" value="UniProtKB-ARBA"/>
</dbReference>
<keyword evidence="22" id="KW-1185">Reference proteome</keyword>
<reference evidence="22" key="1">
    <citation type="submission" date="2015-12" db="EMBL/GenBank/DDBJ databases">
        <title>Update maize B73 reference genome by single molecule sequencing technologies.</title>
        <authorList>
            <consortium name="Maize Genome Sequencing Project"/>
            <person name="Ware D."/>
        </authorList>
    </citation>
    <scope>NUCLEOTIDE SEQUENCE [LARGE SCALE GENOMIC DNA]</scope>
    <source>
        <strain evidence="22">cv. B73</strain>
    </source>
</reference>
<dbReference type="CDD" id="cd01098">
    <property type="entry name" value="PAN_AP_plant"/>
    <property type="match status" value="1"/>
</dbReference>
<dbReference type="InterPro" id="IPR001480">
    <property type="entry name" value="Bulb-type_lectin_dom"/>
</dbReference>
<dbReference type="Pfam" id="PF08276">
    <property type="entry name" value="PAN_2"/>
    <property type="match status" value="1"/>
</dbReference>
<organism evidence="21 22">
    <name type="scientific">Zea mays</name>
    <name type="common">Maize</name>
    <dbReference type="NCBI Taxonomy" id="4577"/>
    <lineage>
        <taxon>Eukaryota</taxon>
        <taxon>Viridiplantae</taxon>
        <taxon>Streptophyta</taxon>
        <taxon>Embryophyta</taxon>
        <taxon>Tracheophyta</taxon>
        <taxon>Spermatophyta</taxon>
        <taxon>Magnoliopsida</taxon>
        <taxon>Liliopsida</taxon>
        <taxon>Poales</taxon>
        <taxon>Poaceae</taxon>
        <taxon>PACMAD clade</taxon>
        <taxon>Panicoideae</taxon>
        <taxon>Andropogonodae</taxon>
        <taxon>Andropogoneae</taxon>
        <taxon>Tripsacinae</taxon>
        <taxon>Zea</taxon>
    </lineage>
</organism>
<dbReference type="InterPro" id="IPR011009">
    <property type="entry name" value="Kinase-like_dom_sf"/>
</dbReference>
<evidence type="ECO:0000259" key="20">
    <source>
        <dbReference type="PROSITE" id="PS50948"/>
    </source>
</evidence>
<dbReference type="GO" id="GO:0048544">
    <property type="term" value="P:recognition of pollen"/>
    <property type="evidence" value="ECO:0007669"/>
    <property type="project" value="InterPro"/>
</dbReference>
<evidence type="ECO:0000256" key="1">
    <source>
        <dbReference type="ARBA" id="ARBA00004251"/>
    </source>
</evidence>
<dbReference type="InterPro" id="IPR003609">
    <property type="entry name" value="Pan_app"/>
</dbReference>
<dbReference type="SMART" id="SM00108">
    <property type="entry name" value="B_lectin"/>
    <property type="match status" value="1"/>
</dbReference>
<dbReference type="PROSITE" id="PS00107">
    <property type="entry name" value="PROTEIN_KINASE_ATP"/>
    <property type="match status" value="1"/>
</dbReference>
<feature type="domain" description="Bulb-type lectin" evidence="19">
    <location>
        <begin position="23"/>
        <end position="155"/>
    </location>
</feature>
<dbReference type="Gene3D" id="2.90.10.10">
    <property type="entry name" value="Bulb-type lectin domain"/>
    <property type="match status" value="1"/>
</dbReference>
<evidence type="ECO:0000256" key="9">
    <source>
        <dbReference type="ARBA" id="ARBA00022840"/>
    </source>
</evidence>
<dbReference type="Gramene" id="Zm00001eb069460_T004">
    <property type="protein sequence ID" value="Zm00001eb069460_P004"/>
    <property type="gene ID" value="Zm00001eb069460"/>
</dbReference>
<dbReference type="FunFam" id="1.10.510.10:FF:000060">
    <property type="entry name" value="G-type lectin S-receptor-like serine/threonine-protein kinase"/>
    <property type="match status" value="1"/>
</dbReference>
<proteinExistence type="inferred from homology"/>
<dbReference type="InterPro" id="IPR036426">
    <property type="entry name" value="Bulb-type_lectin_dom_sf"/>
</dbReference>
<dbReference type="SMART" id="SM00220">
    <property type="entry name" value="S_TKc"/>
    <property type="match status" value="1"/>
</dbReference>
<dbReference type="InterPro" id="IPR001245">
    <property type="entry name" value="Ser-Thr/Tyr_kinase_cat_dom"/>
</dbReference>
<dbReference type="InterPro" id="IPR024171">
    <property type="entry name" value="SRK-like_kinase"/>
</dbReference>
<dbReference type="CDD" id="cd00028">
    <property type="entry name" value="B_lectin"/>
    <property type="match status" value="1"/>
</dbReference>
<evidence type="ECO:0000256" key="12">
    <source>
        <dbReference type="ARBA" id="ARBA00023180"/>
    </source>
</evidence>
<evidence type="ECO:0000313" key="21">
    <source>
        <dbReference type="EnsemblPlants" id="Zm00001eb069460_P004"/>
    </source>
</evidence>
<dbReference type="Pfam" id="PF00954">
    <property type="entry name" value="S_locus_glycop"/>
    <property type="match status" value="1"/>
</dbReference>
<keyword evidence="5 15" id="KW-0808">Transferase</keyword>
<dbReference type="Gene3D" id="3.30.200.20">
    <property type="entry name" value="Phosphorylase Kinase, domain 1"/>
    <property type="match status" value="1"/>
</dbReference>
<comment type="catalytic activity">
    <reaction evidence="13 15">
        <text>L-threonyl-[protein] + ATP = O-phospho-L-threonyl-[protein] + ADP + H(+)</text>
        <dbReference type="Rhea" id="RHEA:46608"/>
        <dbReference type="Rhea" id="RHEA-COMP:11060"/>
        <dbReference type="Rhea" id="RHEA-COMP:11605"/>
        <dbReference type="ChEBI" id="CHEBI:15378"/>
        <dbReference type="ChEBI" id="CHEBI:30013"/>
        <dbReference type="ChEBI" id="CHEBI:30616"/>
        <dbReference type="ChEBI" id="CHEBI:61977"/>
        <dbReference type="ChEBI" id="CHEBI:456216"/>
        <dbReference type="EC" id="2.7.11.1"/>
    </reaction>
</comment>
<feature type="binding site" evidence="16">
    <location>
        <position position="536"/>
    </location>
    <ligand>
        <name>ATP</name>
        <dbReference type="ChEBI" id="CHEBI:30616"/>
    </ligand>
</feature>
<dbReference type="GO" id="GO:0004674">
    <property type="term" value="F:protein serine/threonine kinase activity"/>
    <property type="evidence" value="ECO:0007669"/>
    <property type="project" value="UniProtKB-KW"/>
</dbReference>
<dbReference type="GeneID" id="103645886"/>
<feature type="domain" description="Apple" evidence="20">
    <location>
        <begin position="343"/>
        <end position="427"/>
    </location>
</feature>
<feature type="domain" description="Protein kinase" evidence="18">
    <location>
        <begin position="508"/>
        <end position="785"/>
    </location>
</feature>
<dbReference type="OrthoDB" id="4062651at2759"/>
<reference evidence="21" key="2">
    <citation type="submission" date="2019-07" db="EMBL/GenBank/DDBJ databases">
        <authorList>
            <person name="Seetharam A."/>
            <person name="Woodhouse M."/>
            <person name="Cannon E."/>
        </authorList>
    </citation>
    <scope>NUCLEOTIDE SEQUENCE [LARGE SCALE GENOMIC DNA]</scope>
    <source>
        <strain evidence="21">cv. B73</strain>
    </source>
</reference>
<protein>
    <recommendedName>
        <fullName evidence="15">Receptor-like serine/threonine-protein kinase</fullName>
        <ecNumber evidence="15">2.7.11.1</ecNumber>
    </recommendedName>
</protein>
<comment type="catalytic activity">
    <reaction evidence="14 15">
        <text>L-seryl-[protein] + ATP = O-phospho-L-seryl-[protein] + ADP + H(+)</text>
        <dbReference type="Rhea" id="RHEA:17989"/>
        <dbReference type="Rhea" id="RHEA-COMP:9863"/>
        <dbReference type="Rhea" id="RHEA-COMP:11604"/>
        <dbReference type="ChEBI" id="CHEBI:15378"/>
        <dbReference type="ChEBI" id="CHEBI:29999"/>
        <dbReference type="ChEBI" id="CHEBI:30616"/>
        <dbReference type="ChEBI" id="CHEBI:83421"/>
        <dbReference type="ChEBI" id="CHEBI:456216"/>
        <dbReference type="EC" id="2.7.11.1"/>
    </reaction>
</comment>
<dbReference type="GO" id="GO:0005886">
    <property type="term" value="C:plasma membrane"/>
    <property type="evidence" value="ECO:0007669"/>
    <property type="project" value="UniProtKB-SubCell"/>
</dbReference>
<accession>A0A804M9V3</accession>
<dbReference type="CDD" id="cd14066">
    <property type="entry name" value="STKc_IRAK"/>
    <property type="match status" value="1"/>
</dbReference>
<evidence type="ECO:0000256" key="14">
    <source>
        <dbReference type="ARBA" id="ARBA00048679"/>
    </source>
</evidence>
<evidence type="ECO:0000256" key="13">
    <source>
        <dbReference type="ARBA" id="ARBA00047899"/>
    </source>
</evidence>
<dbReference type="Pfam" id="PF01453">
    <property type="entry name" value="B_lectin"/>
    <property type="match status" value="1"/>
</dbReference>
<dbReference type="InterPro" id="IPR008271">
    <property type="entry name" value="Ser/Thr_kinase_AS"/>
</dbReference>
<reference evidence="21" key="3">
    <citation type="submission" date="2021-05" db="UniProtKB">
        <authorList>
            <consortium name="EnsemblPlants"/>
        </authorList>
    </citation>
    <scope>IDENTIFICATION</scope>
    <source>
        <strain evidence="21">cv. B73</strain>
    </source>
</reference>
<dbReference type="SUPFAM" id="SSF51110">
    <property type="entry name" value="alpha-D-mannose-specific plant lectins"/>
    <property type="match status" value="1"/>
</dbReference>
<evidence type="ECO:0000256" key="10">
    <source>
        <dbReference type="ARBA" id="ARBA00023157"/>
    </source>
</evidence>
<dbReference type="EC" id="2.7.11.1" evidence="15"/>